<feature type="chain" id="PRO_5008904958" evidence="1">
    <location>
        <begin position="20"/>
        <end position="160"/>
    </location>
</feature>
<keyword evidence="2" id="KW-0240">DNA-directed RNA polymerase</keyword>
<sequence length="160" mass="18203">MSFFTTITIIICAFSIGSTSEQCLNFKEFLEEHAVRPVALDVETNLCHWAFTNGPCNPGEWFRFGDGAKGGETTRPGYCEERACQENSEADLSAEYPRFWFEHEGKCLLTDVENIEFCGQNDLKVYFTEEDDSPTCLDAQPLVLSNRGMFKGFFKRMKGF</sequence>
<comment type="caution">
    <text evidence="2">The sequence shown here is derived from an EMBL/GenBank/DDBJ whole genome shotgun (WGS) entry which is preliminary data.</text>
</comment>
<evidence type="ECO:0000313" key="2">
    <source>
        <dbReference type="EMBL" id="ODM99668.1"/>
    </source>
</evidence>
<gene>
    <name evidence="2" type="ORF">Ocin01_07028</name>
</gene>
<accession>A0A1D2N321</accession>
<proteinExistence type="predicted"/>
<dbReference type="OrthoDB" id="6338576at2759"/>
<keyword evidence="3" id="KW-1185">Reference proteome</keyword>
<protein>
    <submittedName>
        <fullName evidence="2">DNA-directed RNA polymerase subunit beta</fullName>
    </submittedName>
</protein>
<reference evidence="2 3" key="1">
    <citation type="journal article" date="2016" name="Genome Biol. Evol.">
        <title>Gene Family Evolution Reflects Adaptation to Soil Environmental Stressors in the Genome of the Collembolan Orchesella cincta.</title>
        <authorList>
            <person name="Faddeeva-Vakhrusheva A."/>
            <person name="Derks M.F."/>
            <person name="Anvar S.Y."/>
            <person name="Agamennone V."/>
            <person name="Suring W."/>
            <person name="Smit S."/>
            <person name="van Straalen N.M."/>
            <person name="Roelofs D."/>
        </authorList>
    </citation>
    <scope>NUCLEOTIDE SEQUENCE [LARGE SCALE GENOMIC DNA]</scope>
    <source>
        <tissue evidence="2">Mixed pool</tissue>
    </source>
</reference>
<dbReference type="Proteomes" id="UP000094527">
    <property type="component" value="Unassembled WGS sequence"/>
</dbReference>
<dbReference type="GO" id="GO:0000428">
    <property type="term" value="C:DNA-directed RNA polymerase complex"/>
    <property type="evidence" value="ECO:0007669"/>
    <property type="project" value="UniProtKB-KW"/>
</dbReference>
<evidence type="ECO:0000313" key="3">
    <source>
        <dbReference type="Proteomes" id="UP000094527"/>
    </source>
</evidence>
<dbReference type="AlphaFoldDB" id="A0A1D2N321"/>
<dbReference type="EMBL" id="LJIJ01000264">
    <property type="protein sequence ID" value="ODM99668.1"/>
    <property type="molecule type" value="Genomic_DNA"/>
</dbReference>
<keyword evidence="1" id="KW-0732">Signal</keyword>
<feature type="signal peptide" evidence="1">
    <location>
        <begin position="1"/>
        <end position="19"/>
    </location>
</feature>
<keyword evidence="2" id="KW-0804">Transcription</keyword>
<organism evidence="2 3">
    <name type="scientific">Orchesella cincta</name>
    <name type="common">Springtail</name>
    <name type="synonym">Podura cincta</name>
    <dbReference type="NCBI Taxonomy" id="48709"/>
    <lineage>
        <taxon>Eukaryota</taxon>
        <taxon>Metazoa</taxon>
        <taxon>Ecdysozoa</taxon>
        <taxon>Arthropoda</taxon>
        <taxon>Hexapoda</taxon>
        <taxon>Collembola</taxon>
        <taxon>Entomobryomorpha</taxon>
        <taxon>Entomobryoidea</taxon>
        <taxon>Orchesellidae</taxon>
        <taxon>Orchesellinae</taxon>
        <taxon>Orchesella</taxon>
    </lineage>
</organism>
<name>A0A1D2N321_ORCCI</name>
<evidence type="ECO:0000256" key="1">
    <source>
        <dbReference type="SAM" id="SignalP"/>
    </source>
</evidence>